<evidence type="ECO:0000256" key="1">
    <source>
        <dbReference type="ARBA" id="ARBA00001917"/>
    </source>
</evidence>
<dbReference type="RefSeq" id="WP_014255472.1">
    <property type="nucleotide sequence ID" value="NC_016627.1"/>
</dbReference>
<evidence type="ECO:0000256" key="3">
    <source>
        <dbReference type="ARBA" id="ARBA00022630"/>
    </source>
</evidence>
<dbReference type="InterPro" id="IPR000415">
    <property type="entry name" value="Nitroreductase-like"/>
</dbReference>
<name>G8LYC4_ACECE</name>
<keyword evidence="8" id="KW-1185">Reference proteome</keyword>
<dbReference type="HOGENOM" id="CLU_070764_7_0_9"/>
<feature type="domain" description="Nitroreductase" evidence="6">
    <location>
        <begin position="12"/>
        <end position="168"/>
    </location>
</feature>
<comment type="similarity">
    <text evidence="2">Belongs to the nitroreductase family.</text>
</comment>
<dbReference type="InterPro" id="IPR029479">
    <property type="entry name" value="Nitroreductase"/>
</dbReference>
<dbReference type="Proteomes" id="UP000005435">
    <property type="component" value="Chromosome"/>
</dbReference>
<keyword evidence="3" id="KW-0285">Flavoprotein</keyword>
<dbReference type="EMBL" id="CP003065">
    <property type="protein sequence ID" value="AEV68893.1"/>
    <property type="molecule type" value="Genomic_DNA"/>
</dbReference>
<comment type="cofactor">
    <cofactor evidence="1">
        <name>FMN</name>
        <dbReference type="ChEBI" id="CHEBI:58210"/>
    </cofactor>
</comment>
<dbReference type="KEGG" id="ccl:Clocl_2306"/>
<evidence type="ECO:0000256" key="4">
    <source>
        <dbReference type="ARBA" id="ARBA00022643"/>
    </source>
</evidence>
<evidence type="ECO:0000259" key="6">
    <source>
        <dbReference type="Pfam" id="PF00881"/>
    </source>
</evidence>
<evidence type="ECO:0000313" key="7">
    <source>
        <dbReference type="EMBL" id="AEV68893.1"/>
    </source>
</evidence>
<dbReference type="GO" id="GO:0016491">
    <property type="term" value="F:oxidoreductase activity"/>
    <property type="evidence" value="ECO:0007669"/>
    <property type="project" value="UniProtKB-KW"/>
</dbReference>
<dbReference type="OrthoDB" id="9783470at2"/>
<dbReference type="PANTHER" id="PTHR43673:SF2">
    <property type="entry name" value="NITROREDUCTASE"/>
    <property type="match status" value="1"/>
</dbReference>
<keyword evidence="4" id="KW-0288">FMN</keyword>
<dbReference type="SUPFAM" id="SSF55469">
    <property type="entry name" value="FMN-dependent nitroreductase-like"/>
    <property type="match status" value="1"/>
</dbReference>
<dbReference type="PANTHER" id="PTHR43673">
    <property type="entry name" value="NAD(P)H NITROREDUCTASE YDGI-RELATED"/>
    <property type="match status" value="1"/>
</dbReference>
<reference evidence="7 8" key="2">
    <citation type="journal article" date="2012" name="Stand. Genomic Sci.">
        <title>Complete Genome Sequence of Clostridium clariflavum DSM 19732.</title>
        <authorList>
            <person name="Izquierdo J.A."/>
            <person name="Goodwin L."/>
            <person name="Davenport K.W."/>
            <person name="Teshima H."/>
            <person name="Bruce D."/>
            <person name="Detter C."/>
            <person name="Tapia R."/>
            <person name="Han S."/>
            <person name="Land M."/>
            <person name="Hauser L."/>
            <person name="Jeffries C.D."/>
            <person name="Han J."/>
            <person name="Pitluck S."/>
            <person name="Nolan M."/>
            <person name="Chen A."/>
            <person name="Huntemann M."/>
            <person name="Mavromatis K."/>
            <person name="Mikhailova N."/>
            <person name="Liolios K."/>
            <person name="Woyke T."/>
            <person name="Lynd L.R."/>
        </authorList>
    </citation>
    <scope>NUCLEOTIDE SEQUENCE [LARGE SCALE GENOMIC DNA]</scope>
    <source>
        <strain evidence="8">DSM 19732 / NBRC 101661 / EBR45</strain>
    </source>
</reference>
<dbReference type="Pfam" id="PF00881">
    <property type="entry name" value="Nitroreductase"/>
    <property type="match status" value="1"/>
</dbReference>
<dbReference type="Gene3D" id="3.40.109.10">
    <property type="entry name" value="NADH Oxidase"/>
    <property type="match status" value="1"/>
</dbReference>
<gene>
    <name evidence="7" type="ordered locus">Clocl_2306</name>
</gene>
<evidence type="ECO:0000256" key="5">
    <source>
        <dbReference type="ARBA" id="ARBA00023002"/>
    </source>
</evidence>
<evidence type="ECO:0000256" key="2">
    <source>
        <dbReference type="ARBA" id="ARBA00007118"/>
    </source>
</evidence>
<dbReference type="eggNOG" id="COG0778">
    <property type="taxonomic scope" value="Bacteria"/>
</dbReference>
<organism evidence="7 8">
    <name type="scientific">Acetivibrio clariflavus (strain DSM 19732 / NBRC 101661 / EBR45)</name>
    <name type="common">Clostridium clariflavum</name>
    <dbReference type="NCBI Taxonomy" id="720554"/>
    <lineage>
        <taxon>Bacteria</taxon>
        <taxon>Bacillati</taxon>
        <taxon>Bacillota</taxon>
        <taxon>Clostridia</taxon>
        <taxon>Eubacteriales</taxon>
        <taxon>Oscillospiraceae</taxon>
        <taxon>Acetivibrio</taxon>
    </lineage>
</organism>
<proteinExistence type="inferred from homology"/>
<sequence length="188" mass="20973">MCKKESLKILFERRSVRSFKEEQIKDSELEIILKAAQFAPSAMGQQPWHFTVIQDKEILNRINVLTRKVYEKSGIPRLEERAKAENFSPFYNAPTYIIVSVDEKSVAPIADGALALGNALLAAEGLGIGSCWIHAVNYLYTTDEGKELFRELGMPEGYIPIGSAAFGYIAGEKPEPAPRREGNINIIK</sequence>
<dbReference type="STRING" id="720554.Clocl_2306"/>
<dbReference type="AlphaFoldDB" id="G8LYC4"/>
<keyword evidence="5" id="KW-0560">Oxidoreductase</keyword>
<reference evidence="8" key="1">
    <citation type="submission" date="2011-12" db="EMBL/GenBank/DDBJ databases">
        <title>Complete sequence of Clostridium clariflavum DSM 19732.</title>
        <authorList>
            <consortium name="US DOE Joint Genome Institute"/>
            <person name="Lucas S."/>
            <person name="Han J."/>
            <person name="Lapidus A."/>
            <person name="Cheng J.-F."/>
            <person name="Goodwin L."/>
            <person name="Pitluck S."/>
            <person name="Peters L."/>
            <person name="Teshima H."/>
            <person name="Detter J.C."/>
            <person name="Han C."/>
            <person name="Tapia R."/>
            <person name="Land M."/>
            <person name="Hauser L."/>
            <person name="Kyrpides N."/>
            <person name="Ivanova N."/>
            <person name="Pagani I."/>
            <person name="Kitzmiller T."/>
            <person name="Lynd L."/>
            <person name="Izquierdo J."/>
            <person name="Woyke T."/>
        </authorList>
    </citation>
    <scope>NUCLEOTIDE SEQUENCE [LARGE SCALE GENOMIC DNA]</scope>
    <source>
        <strain evidence="8">DSM 19732 / NBRC 101661 / EBR45</strain>
    </source>
</reference>
<protein>
    <submittedName>
        <fullName evidence="7">Nitroreductase</fullName>
    </submittedName>
</protein>
<evidence type="ECO:0000313" key="8">
    <source>
        <dbReference type="Proteomes" id="UP000005435"/>
    </source>
</evidence>
<accession>G8LYC4</accession>